<keyword evidence="2" id="KW-1185">Reference proteome</keyword>
<evidence type="ECO:0000313" key="2">
    <source>
        <dbReference type="Proteomes" id="UP000294194"/>
    </source>
</evidence>
<comment type="caution">
    <text evidence="1">The sequence shown here is derived from an EMBL/GenBank/DDBJ whole genome shotgun (WGS) entry which is preliminary data.</text>
</comment>
<reference evidence="2" key="1">
    <citation type="submission" date="2019-02" db="EMBL/GenBank/DDBJ databases">
        <title>Glaciihabitans arcticus sp. nov., a psychrotolerant bacterium isolated from polar soil.</title>
        <authorList>
            <person name="Dahal R.H."/>
        </authorList>
    </citation>
    <scope>NUCLEOTIDE SEQUENCE [LARGE SCALE GENOMIC DNA]</scope>
    <source>
        <strain evidence="2">RP-3-7</strain>
    </source>
</reference>
<dbReference type="RefSeq" id="WP_130981395.1">
    <property type="nucleotide sequence ID" value="NZ_SISG01000001.1"/>
</dbReference>
<organism evidence="1 2">
    <name type="scientific">Glaciihabitans arcticus</name>
    <dbReference type="NCBI Taxonomy" id="2668039"/>
    <lineage>
        <taxon>Bacteria</taxon>
        <taxon>Bacillati</taxon>
        <taxon>Actinomycetota</taxon>
        <taxon>Actinomycetes</taxon>
        <taxon>Micrococcales</taxon>
        <taxon>Microbacteriaceae</taxon>
        <taxon>Glaciihabitans</taxon>
    </lineage>
</organism>
<evidence type="ECO:0000313" key="1">
    <source>
        <dbReference type="EMBL" id="TBN57284.1"/>
    </source>
</evidence>
<protein>
    <recommendedName>
        <fullName evidence="3">DUF559 domain-containing protein</fullName>
    </recommendedName>
</protein>
<evidence type="ECO:0008006" key="3">
    <source>
        <dbReference type="Google" id="ProtNLM"/>
    </source>
</evidence>
<dbReference type="AlphaFoldDB" id="A0A4Q9GT13"/>
<gene>
    <name evidence="1" type="ORF">EYE40_07660</name>
</gene>
<accession>A0A4Q9GT13</accession>
<proteinExistence type="predicted"/>
<sequence>MSRPESLSRLLFDRAGLPEALINTPVYDDRGAFLAMPDESWPEFRVAYEYEGDYHREVGQFRRDLGRVERLIDHDWAVTKASADDLYGAPIALVQRVARRLTRAGWTGRPILRQLGNFRR</sequence>
<name>A0A4Q9GT13_9MICO</name>
<dbReference type="EMBL" id="SISG01000001">
    <property type="protein sequence ID" value="TBN57284.1"/>
    <property type="molecule type" value="Genomic_DNA"/>
</dbReference>
<dbReference type="Proteomes" id="UP000294194">
    <property type="component" value="Unassembled WGS sequence"/>
</dbReference>